<reference evidence="1 2" key="1">
    <citation type="submission" date="2018-07" db="EMBL/GenBank/DDBJ databases">
        <title>Genome sequence of Erythrobacter strain YH-07, an antagonistic bacterium isolated from Yellow Sea.</title>
        <authorList>
            <person name="Tang T."/>
            <person name="Liu Q."/>
            <person name="Sun X."/>
        </authorList>
    </citation>
    <scope>NUCLEOTIDE SEQUENCE [LARGE SCALE GENOMIC DNA]</scope>
    <source>
        <strain evidence="1 2">YH-07</strain>
        <plasmid evidence="1 2">unnamed</plasmid>
    </source>
</reference>
<dbReference type="OrthoDB" id="9772505at2"/>
<name>A0A345YJD2_9SPHN</name>
<gene>
    <name evidence="1" type="ORF">DVR09_16405</name>
</gene>
<dbReference type="EMBL" id="CP031358">
    <property type="protein sequence ID" value="AXK44034.1"/>
    <property type="molecule type" value="Genomic_DNA"/>
</dbReference>
<protein>
    <submittedName>
        <fullName evidence="1">Uncharacterized protein</fullName>
    </submittedName>
</protein>
<accession>A0A345YJD2</accession>
<dbReference type="Proteomes" id="UP000254508">
    <property type="component" value="Plasmid unnamed"/>
</dbReference>
<organism evidence="1 2">
    <name type="scientific">Erythrobacter aureus</name>
    <dbReference type="NCBI Taxonomy" id="2182384"/>
    <lineage>
        <taxon>Bacteria</taxon>
        <taxon>Pseudomonadati</taxon>
        <taxon>Pseudomonadota</taxon>
        <taxon>Alphaproteobacteria</taxon>
        <taxon>Sphingomonadales</taxon>
        <taxon>Erythrobacteraceae</taxon>
        <taxon>Erythrobacter/Porphyrobacter group</taxon>
        <taxon>Erythrobacter</taxon>
    </lineage>
</organism>
<keyword evidence="2" id="KW-1185">Reference proteome</keyword>
<evidence type="ECO:0000313" key="2">
    <source>
        <dbReference type="Proteomes" id="UP000254508"/>
    </source>
</evidence>
<keyword evidence="1" id="KW-0614">Plasmid</keyword>
<dbReference type="KEGG" id="err:DVR09_16405"/>
<dbReference type="AlphaFoldDB" id="A0A345YJD2"/>
<sequence>MMLEPVDLDAWAAQKKDMFRGGETKRTGEIPTDDWVNDRYQGHLGVCLEAAIEHLPADERPLYVEVGSWRPKNARDLYLKAVSDGDKPERTSVQGLIVVTRRRVLGIEQYSGRLTRFDNPPFREGAINLVTHLEKLHGPNGPNGIAISFGKKEVEVDASTIEDVDRLFKVLCELTGSA</sequence>
<geneLocation type="plasmid" evidence="1 2">
    <name>unnamed</name>
</geneLocation>
<proteinExistence type="predicted"/>
<evidence type="ECO:0000313" key="1">
    <source>
        <dbReference type="EMBL" id="AXK44034.1"/>
    </source>
</evidence>